<evidence type="ECO:0000313" key="7">
    <source>
        <dbReference type="EMBL" id="EME88570.1"/>
    </source>
</evidence>
<organism evidence="7 8">
    <name type="scientific">Pseudocercospora fijiensis (strain CIRAD86)</name>
    <name type="common">Black leaf streak disease fungus</name>
    <name type="synonym">Mycosphaerella fijiensis</name>
    <dbReference type="NCBI Taxonomy" id="383855"/>
    <lineage>
        <taxon>Eukaryota</taxon>
        <taxon>Fungi</taxon>
        <taxon>Dikarya</taxon>
        <taxon>Ascomycota</taxon>
        <taxon>Pezizomycotina</taxon>
        <taxon>Dothideomycetes</taxon>
        <taxon>Dothideomycetidae</taxon>
        <taxon>Mycosphaerellales</taxon>
        <taxon>Mycosphaerellaceae</taxon>
        <taxon>Pseudocercospora</taxon>
    </lineage>
</organism>
<dbReference type="eggNOG" id="ENOG502RMAI">
    <property type="taxonomic scope" value="Eukaryota"/>
</dbReference>
<name>N1Q7D9_PSEFD</name>
<evidence type="ECO:0000256" key="4">
    <source>
        <dbReference type="ARBA" id="ARBA00023163"/>
    </source>
</evidence>
<dbReference type="Proteomes" id="UP000016932">
    <property type="component" value="Unassembled WGS sequence"/>
</dbReference>
<dbReference type="SUPFAM" id="SSF57701">
    <property type="entry name" value="Zn2/Cys6 DNA-binding domain"/>
    <property type="match status" value="1"/>
</dbReference>
<dbReference type="InterPro" id="IPR050815">
    <property type="entry name" value="TF_fung"/>
</dbReference>
<protein>
    <recommendedName>
        <fullName evidence="6">Zn(2)-C6 fungal-type domain-containing protein</fullName>
    </recommendedName>
</protein>
<dbReference type="GeneID" id="19342287"/>
<evidence type="ECO:0000256" key="3">
    <source>
        <dbReference type="ARBA" id="ARBA00023015"/>
    </source>
</evidence>
<dbReference type="EMBL" id="KB446555">
    <property type="protein sequence ID" value="EME88570.1"/>
    <property type="molecule type" value="Genomic_DNA"/>
</dbReference>
<dbReference type="KEGG" id="pfj:MYCFIDRAFT_85016"/>
<accession>N1Q7D9</accession>
<dbReference type="GO" id="GO:0005634">
    <property type="term" value="C:nucleus"/>
    <property type="evidence" value="ECO:0007669"/>
    <property type="project" value="UniProtKB-SubCell"/>
</dbReference>
<dbReference type="InterPro" id="IPR036864">
    <property type="entry name" value="Zn2-C6_fun-type_DNA-bd_sf"/>
</dbReference>
<dbReference type="CDD" id="cd12148">
    <property type="entry name" value="fungal_TF_MHR"/>
    <property type="match status" value="1"/>
</dbReference>
<gene>
    <name evidence="7" type="ORF">MYCFIDRAFT_85016</name>
</gene>
<dbReference type="PANTHER" id="PTHR47338">
    <property type="entry name" value="ZN(II)2CYS6 TRANSCRIPTION FACTOR (EUROFUNG)-RELATED"/>
    <property type="match status" value="1"/>
</dbReference>
<keyword evidence="8" id="KW-1185">Reference proteome</keyword>
<dbReference type="GO" id="GO:0008270">
    <property type="term" value="F:zinc ion binding"/>
    <property type="evidence" value="ECO:0007669"/>
    <property type="project" value="InterPro"/>
</dbReference>
<proteinExistence type="predicted"/>
<keyword evidence="3" id="KW-0805">Transcription regulation</keyword>
<dbReference type="Gene3D" id="4.10.240.10">
    <property type="entry name" value="Zn(2)-C6 fungal-type DNA-binding domain"/>
    <property type="match status" value="1"/>
</dbReference>
<keyword evidence="2" id="KW-0479">Metal-binding</keyword>
<evidence type="ECO:0000256" key="5">
    <source>
        <dbReference type="ARBA" id="ARBA00023242"/>
    </source>
</evidence>
<dbReference type="PROSITE" id="PS50048">
    <property type="entry name" value="ZN2_CY6_FUNGAL_2"/>
    <property type="match status" value="1"/>
</dbReference>
<sequence length="397" mass="44052">MPSRIPFACLLCRERKVKCDGEKPSCGHCQRLTWASCTYPEPGAQSALRARAERQVSRATQTDAIELPSPEASEHNVPELPLQEVGQILLENYFHKIHNANLLFHRTTAFQLYAQNRVPEYLLQAIFAQAAIFLRNFDDGRGLFENSCRGRGRRARLLWDDSSFDLSSAERVGREMKRRCFWACWCTVALGAEPPRSQALCDMVTDIPLPAAFEDGGLTDGVGFELSPTMQEALSQSGKPLCHMAEIVRAVCIWSQVQSFIWAPVGPGDVQWAKQALHLEGLIRGATTYAQGCIEHRESATGVSSEDIELLVSIRSLHHLTRLLLHAAMIPAFAKHQAAAVVTIDDISKSAEVVFKEANSIVQLFLSLLSRKKDASRLWPLSGHAAFISGVVLLVRH</sequence>
<keyword evidence="4" id="KW-0804">Transcription</keyword>
<evidence type="ECO:0000256" key="1">
    <source>
        <dbReference type="ARBA" id="ARBA00004123"/>
    </source>
</evidence>
<dbReference type="VEuPathDB" id="FungiDB:MYCFIDRAFT_85016"/>
<feature type="domain" description="Zn(2)-C6 fungal-type" evidence="6">
    <location>
        <begin position="8"/>
        <end position="39"/>
    </location>
</feature>
<evidence type="ECO:0000259" key="6">
    <source>
        <dbReference type="PROSITE" id="PS50048"/>
    </source>
</evidence>
<dbReference type="PANTHER" id="PTHR47338:SF5">
    <property type="entry name" value="ZN(II)2CYS6 TRANSCRIPTION FACTOR (EUROFUNG)"/>
    <property type="match status" value="1"/>
</dbReference>
<dbReference type="GO" id="GO:0000981">
    <property type="term" value="F:DNA-binding transcription factor activity, RNA polymerase II-specific"/>
    <property type="evidence" value="ECO:0007669"/>
    <property type="project" value="InterPro"/>
</dbReference>
<dbReference type="InterPro" id="IPR001138">
    <property type="entry name" value="Zn2Cys6_DnaBD"/>
</dbReference>
<dbReference type="Pfam" id="PF00172">
    <property type="entry name" value="Zn_clus"/>
    <property type="match status" value="1"/>
</dbReference>
<dbReference type="STRING" id="383855.N1Q7D9"/>
<dbReference type="OrthoDB" id="309640at2759"/>
<evidence type="ECO:0000313" key="8">
    <source>
        <dbReference type="Proteomes" id="UP000016932"/>
    </source>
</evidence>
<reference evidence="7 8" key="1">
    <citation type="journal article" date="2012" name="PLoS Pathog.">
        <title>Diverse lifestyles and strategies of plant pathogenesis encoded in the genomes of eighteen Dothideomycetes fungi.</title>
        <authorList>
            <person name="Ohm R.A."/>
            <person name="Feau N."/>
            <person name="Henrissat B."/>
            <person name="Schoch C.L."/>
            <person name="Horwitz B.A."/>
            <person name="Barry K.W."/>
            <person name="Condon B.J."/>
            <person name="Copeland A.C."/>
            <person name="Dhillon B."/>
            <person name="Glaser F."/>
            <person name="Hesse C.N."/>
            <person name="Kosti I."/>
            <person name="LaButti K."/>
            <person name="Lindquist E.A."/>
            <person name="Lucas S."/>
            <person name="Salamov A.A."/>
            <person name="Bradshaw R.E."/>
            <person name="Ciuffetti L."/>
            <person name="Hamelin R.C."/>
            <person name="Kema G.H.J."/>
            <person name="Lawrence C."/>
            <person name="Scott J.A."/>
            <person name="Spatafora J.W."/>
            <person name="Turgeon B.G."/>
            <person name="de Wit P.J.G.M."/>
            <person name="Zhong S."/>
            <person name="Goodwin S.B."/>
            <person name="Grigoriev I.V."/>
        </authorList>
    </citation>
    <scope>NUCLEOTIDE SEQUENCE [LARGE SCALE GENOMIC DNA]</scope>
    <source>
        <strain evidence="7 8">CIRAD86</strain>
    </source>
</reference>
<dbReference type="PROSITE" id="PS00463">
    <property type="entry name" value="ZN2_CY6_FUNGAL_1"/>
    <property type="match status" value="1"/>
</dbReference>
<dbReference type="CDD" id="cd00067">
    <property type="entry name" value="GAL4"/>
    <property type="match status" value="1"/>
</dbReference>
<comment type="subcellular location">
    <subcellularLocation>
        <location evidence="1">Nucleus</location>
    </subcellularLocation>
</comment>
<keyword evidence="5" id="KW-0539">Nucleus</keyword>
<evidence type="ECO:0000256" key="2">
    <source>
        <dbReference type="ARBA" id="ARBA00022723"/>
    </source>
</evidence>
<dbReference type="HOGENOM" id="CLU_694693_0_0_1"/>
<dbReference type="RefSeq" id="XP_007920591.1">
    <property type="nucleotide sequence ID" value="XM_007922400.1"/>
</dbReference>
<dbReference type="AlphaFoldDB" id="N1Q7D9"/>
<dbReference type="SMART" id="SM00066">
    <property type="entry name" value="GAL4"/>
    <property type="match status" value="1"/>
</dbReference>